<evidence type="ECO:0000313" key="3">
    <source>
        <dbReference type="Proteomes" id="UP001163046"/>
    </source>
</evidence>
<evidence type="ECO:0000256" key="1">
    <source>
        <dbReference type="SAM" id="MobiDB-lite"/>
    </source>
</evidence>
<feature type="region of interest" description="Disordered" evidence="1">
    <location>
        <begin position="1"/>
        <end position="63"/>
    </location>
</feature>
<accession>A0A9W9YCM1</accession>
<evidence type="ECO:0000313" key="2">
    <source>
        <dbReference type="EMBL" id="KAJ7330673.1"/>
    </source>
</evidence>
<comment type="caution">
    <text evidence="2">The sequence shown here is derived from an EMBL/GenBank/DDBJ whole genome shotgun (WGS) entry which is preliminary data.</text>
</comment>
<name>A0A9W9YCM1_9CNID</name>
<feature type="compositionally biased region" description="Basic and acidic residues" evidence="1">
    <location>
        <begin position="30"/>
        <end position="53"/>
    </location>
</feature>
<dbReference type="Proteomes" id="UP001163046">
    <property type="component" value="Unassembled WGS sequence"/>
</dbReference>
<gene>
    <name evidence="2" type="ORF">OS493_022288</name>
</gene>
<proteinExistence type="predicted"/>
<dbReference type="EMBL" id="MU827792">
    <property type="protein sequence ID" value="KAJ7330673.1"/>
    <property type="molecule type" value="Genomic_DNA"/>
</dbReference>
<reference evidence="2" key="1">
    <citation type="submission" date="2023-01" db="EMBL/GenBank/DDBJ databases">
        <title>Genome assembly of the deep-sea coral Lophelia pertusa.</title>
        <authorList>
            <person name="Herrera S."/>
            <person name="Cordes E."/>
        </authorList>
    </citation>
    <scope>NUCLEOTIDE SEQUENCE</scope>
    <source>
        <strain evidence="2">USNM1676648</strain>
        <tissue evidence="2">Polyp</tissue>
    </source>
</reference>
<sequence>MHDFNKPLGMSEAKRRRIEDENSNVPNETQVKDKKSASTPNKDHLTESIEENKTITIEDDDDTDETAQMLATFVDSYPDSDE</sequence>
<keyword evidence="3" id="KW-1185">Reference proteome</keyword>
<organism evidence="2 3">
    <name type="scientific">Desmophyllum pertusum</name>
    <dbReference type="NCBI Taxonomy" id="174260"/>
    <lineage>
        <taxon>Eukaryota</taxon>
        <taxon>Metazoa</taxon>
        <taxon>Cnidaria</taxon>
        <taxon>Anthozoa</taxon>
        <taxon>Hexacorallia</taxon>
        <taxon>Scleractinia</taxon>
        <taxon>Caryophylliina</taxon>
        <taxon>Caryophylliidae</taxon>
        <taxon>Desmophyllum</taxon>
    </lineage>
</organism>
<dbReference type="AlphaFoldDB" id="A0A9W9YCM1"/>
<protein>
    <submittedName>
        <fullName evidence="2">Uncharacterized protein</fullName>
    </submittedName>
</protein>